<evidence type="ECO:0000256" key="5">
    <source>
        <dbReference type="ARBA" id="ARBA00022980"/>
    </source>
</evidence>
<dbReference type="PROSITE" id="PS00527">
    <property type="entry name" value="RIBOSOMAL_S14"/>
    <property type="match status" value="1"/>
</dbReference>
<keyword evidence="1 9" id="KW-0479">Metal-binding</keyword>
<dbReference type="Gene3D" id="4.10.830.10">
    <property type="entry name" value="30s Ribosomal Protein S14, Chain N"/>
    <property type="match status" value="1"/>
</dbReference>
<dbReference type="GO" id="GO:0005737">
    <property type="term" value="C:cytoplasm"/>
    <property type="evidence" value="ECO:0007669"/>
    <property type="project" value="UniProtKB-ARBA"/>
</dbReference>
<keyword evidence="2 9" id="KW-0699">rRNA-binding</keyword>
<dbReference type="Proteomes" id="UP000176631">
    <property type="component" value="Unassembled WGS sequence"/>
</dbReference>
<organism evidence="10 11">
    <name type="scientific">Candidatus Woykebacteria bacterium RBG_13_40_15</name>
    <dbReference type="NCBI Taxonomy" id="1802593"/>
    <lineage>
        <taxon>Bacteria</taxon>
        <taxon>Candidatus Woykeibacteriota</taxon>
    </lineage>
</organism>
<dbReference type="STRING" id="1802593.A2172_01425"/>
<protein>
    <recommendedName>
        <fullName evidence="7 9">Small ribosomal subunit protein uS14</fullName>
    </recommendedName>
</protein>
<gene>
    <name evidence="9 10" type="primary">rpsN</name>
    <name evidence="9" type="synonym">rpsZ</name>
    <name evidence="10" type="ORF">A2172_01425</name>
</gene>
<evidence type="ECO:0000256" key="1">
    <source>
        <dbReference type="ARBA" id="ARBA00022723"/>
    </source>
</evidence>
<reference evidence="10 11" key="1">
    <citation type="journal article" date="2016" name="Nat. Commun.">
        <title>Thousands of microbial genomes shed light on interconnected biogeochemical processes in an aquifer system.</title>
        <authorList>
            <person name="Anantharaman K."/>
            <person name="Brown C.T."/>
            <person name="Hug L.A."/>
            <person name="Sharon I."/>
            <person name="Castelle C.J."/>
            <person name="Probst A.J."/>
            <person name="Thomas B.C."/>
            <person name="Singh A."/>
            <person name="Wilkins M.J."/>
            <person name="Karaoz U."/>
            <person name="Brodie E.L."/>
            <person name="Williams K.H."/>
            <person name="Hubbard S.S."/>
            <person name="Banfield J.F."/>
        </authorList>
    </citation>
    <scope>NUCLEOTIDE SEQUENCE [LARGE SCALE GENOMIC DNA]</scope>
</reference>
<dbReference type="InterPro" id="IPR023053">
    <property type="entry name" value="Ribosomal_uS14_bact"/>
</dbReference>
<evidence type="ECO:0000313" key="10">
    <source>
        <dbReference type="EMBL" id="OGY24187.1"/>
    </source>
</evidence>
<dbReference type="PANTHER" id="PTHR19836:SF19">
    <property type="entry name" value="SMALL RIBOSOMAL SUBUNIT PROTEIN US14M"/>
    <property type="match status" value="1"/>
</dbReference>
<evidence type="ECO:0000256" key="9">
    <source>
        <dbReference type="HAMAP-Rule" id="MF_01364"/>
    </source>
</evidence>
<evidence type="ECO:0000256" key="2">
    <source>
        <dbReference type="ARBA" id="ARBA00022730"/>
    </source>
</evidence>
<dbReference type="NCBIfam" id="NF005974">
    <property type="entry name" value="PRK08061.1"/>
    <property type="match status" value="1"/>
</dbReference>
<sequence>MAKKSKIVKANRKQKFNVRDKNRCNLCGRPRAYMRKFGVCRICFRQLAHKGEIPGLVKASW</sequence>
<dbReference type="InterPro" id="IPR001209">
    <property type="entry name" value="Ribosomal_uS14"/>
</dbReference>
<keyword evidence="3 9" id="KW-0862">Zinc</keyword>
<evidence type="ECO:0000256" key="4">
    <source>
        <dbReference type="ARBA" id="ARBA00022884"/>
    </source>
</evidence>
<evidence type="ECO:0000256" key="7">
    <source>
        <dbReference type="ARBA" id="ARBA00035167"/>
    </source>
</evidence>
<feature type="binding site" evidence="9">
    <location>
        <position position="27"/>
    </location>
    <ligand>
        <name>Zn(2+)</name>
        <dbReference type="ChEBI" id="CHEBI:29105"/>
    </ligand>
</feature>
<dbReference type="GO" id="GO:0003735">
    <property type="term" value="F:structural constituent of ribosome"/>
    <property type="evidence" value="ECO:0007669"/>
    <property type="project" value="InterPro"/>
</dbReference>
<dbReference type="SUPFAM" id="SSF57716">
    <property type="entry name" value="Glucocorticoid receptor-like (DNA-binding domain)"/>
    <property type="match status" value="1"/>
</dbReference>
<keyword evidence="5 9" id="KW-0689">Ribosomal protein</keyword>
<evidence type="ECO:0000256" key="3">
    <source>
        <dbReference type="ARBA" id="ARBA00022833"/>
    </source>
</evidence>
<evidence type="ECO:0000256" key="8">
    <source>
        <dbReference type="ARBA" id="ARBA00060857"/>
    </source>
</evidence>
<dbReference type="EMBL" id="MHCP01000015">
    <property type="protein sequence ID" value="OGY24187.1"/>
    <property type="molecule type" value="Genomic_DNA"/>
</dbReference>
<evidence type="ECO:0000313" key="11">
    <source>
        <dbReference type="Proteomes" id="UP000176631"/>
    </source>
</evidence>
<dbReference type="Pfam" id="PF00253">
    <property type="entry name" value="Ribosomal_S14"/>
    <property type="match status" value="1"/>
</dbReference>
<dbReference type="FunFam" id="4.10.830.10:FF:000001">
    <property type="entry name" value="30S ribosomal protein S14 type Z"/>
    <property type="match status" value="1"/>
</dbReference>
<comment type="subunit">
    <text evidence="9">Part of the 30S ribosomal subunit. Contacts proteins S3 and S10.</text>
</comment>
<dbReference type="PANTHER" id="PTHR19836">
    <property type="entry name" value="30S RIBOSOMAL PROTEIN S14"/>
    <property type="match status" value="1"/>
</dbReference>
<accession>A0A1G1WA35</accession>
<dbReference type="AlphaFoldDB" id="A0A1G1WA35"/>
<feature type="binding site" evidence="9">
    <location>
        <position position="24"/>
    </location>
    <ligand>
        <name>Zn(2+)</name>
        <dbReference type="ChEBI" id="CHEBI:29105"/>
    </ligand>
</feature>
<evidence type="ECO:0000256" key="6">
    <source>
        <dbReference type="ARBA" id="ARBA00023274"/>
    </source>
</evidence>
<name>A0A1G1WA35_9BACT</name>
<keyword evidence="6 9" id="KW-0687">Ribonucleoprotein</keyword>
<dbReference type="HAMAP" id="MF_01364_B">
    <property type="entry name" value="Ribosomal_uS14_2_B"/>
    <property type="match status" value="1"/>
</dbReference>
<feature type="binding site" evidence="9">
    <location>
        <position position="40"/>
    </location>
    <ligand>
        <name>Zn(2+)</name>
        <dbReference type="ChEBI" id="CHEBI:29105"/>
    </ligand>
</feature>
<dbReference type="InterPro" id="IPR043140">
    <property type="entry name" value="Ribosomal_uS14_sf"/>
</dbReference>
<comment type="cofactor">
    <cofactor evidence="9">
        <name>Zn(2+)</name>
        <dbReference type="ChEBI" id="CHEBI:29105"/>
    </cofactor>
    <text evidence="9">Binds 1 zinc ion per subunit.</text>
</comment>
<dbReference type="GO" id="GO:0019843">
    <property type="term" value="F:rRNA binding"/>
    <property type="evidence" value="ECO:0007669"/>
    <property type="project" value="UniProtKB-UniRule"/>
</dbReference>
<dbReference type="GO" id="GO:0006412">
    <property type="term" value="P:translation"/>
    <property type="evidence" value="ECO:0007669"/>
    <property type="project" value="UniProtKB-UniRule"/>
</dbReference>
<dbReference type="GO" id="GO:0008270">
    <property type="term" value="F:zinc ion binding"/>
    <property type="evidence" value="ECO:0007669"/>
    <property type="project" value="UniProtKB-UniRule"/>
</dbReference>
<comment type="similarity">
    <text evidence="8 9">Belongs to the universal ribosomal protein uS14 family. Zinc-binding uS14 subfamily.</text>
</comment>
<comment type="function">
    <text evidence="9">Binds 16S rRNA, required for the assembly of 30S particles and may also be responsible for determining the conformation of the 16S rRNA at the A site.</text>
</comment>
<dbReference type="GO" id="GO:0015935">
    <property type="term" value="C:small ribosomal subunit"/>
    <property type="evidence" value="ECO:0007669"/>
    <property type="project" value="TreeGrafter"/>
</dbReference>
<proteinExistence type="inferred from homology"/>
<keyword evidence="4 9" id="KW-0694">RNA-binding</keyword>
<feature type="binding site" evidence="9">
    <location>
        <position position="43"/>
    </location>
    <ligand>
        <name>Zn(2+)</name>
        <dbReference type="ChEBI" id="CHEBI:29105"/>
    </ligand>
</feature>
<dbReference type="InterPro" id="IPR018271">
    <property type="entry name" value="Ribosomal_uS14_CS"/>
</dbReference>
<comment type="caution">
    <text evidence="10">The sequence shown here is derived from an EMBL/GenBank/DDBJ whole genome shotgun (WGS) entry which is preliminary data.</text>
</comment>